<proteinExistence type="predicted"/>
<comment type="caution">
    <text evidence="1">The sequence shown here is derived from an EMBL/GenBank/DDBJ whole genome shotgun (WGS) entry which is preliminary data.</text>
</comment>
<sequence>MSKITEELSKKIEEAERIDPNQKIPVIVTFDPDLDISAIERAGLHIRNKFPEINAVSGTVTASAAKRISEIKGVKIIEYDSRVYAL</sequence>
<dbReference type="Gene3D" id="3.30.70.80">
    <property type="entry name" value="Peptidase S8 propeptide/proteinase inhibitor I9"/>
    <property type="match status" value="1"/>
</dbReference>
<dbReference type="InterPro" id="IPR037045">
    <property type="entry name" value="S8pro/Inhibitor_I9_sf"/>
</dbReference>
<dbReference type="AlphaFoldDB" id="A0A062VCJ0"/>
<dbReference type="EMBL" id="JMIY01000001">
    <property type="protein sequence ID" value="KCZ73389.1"/>
    <property type="molecule type" value="Genomic_DNA"/>
</dbReference>
<dbReference type="SUPFAM" id="SSF54897">
    <property type="entry name" value="Protease propeptides/inhibitors"/>
    <property type="match status" value="1"/>
</dbReference>
<accession>A0A062VCJ0</accession>
<evidence type="ECO:0000313" key="2">
    <source>
        <dbReference type="Proteomes" id="UP000027153"/>
    </source>
</evidence>
<keyword evidence="2" id="KW-1185">Reference proteome</keyword>
<name>A0A062VCJ0_9EURY</name>
<organism evidence="1 2">
    <name type="scientific">Candidatus Methanoperedens nitratireducens</name>
    <dbReference type="NCBI Taxonomy" id="1392998"/>
    <lineage>
        <taxon>Archaea</taxon>
        <taxon>Methanobacteriati</taxon>
        <taxon>Methanobacteriota</taxon>
        <taxon>Stenosarchaea group</taxon>
        <taxon>Methanomicrobia</taxon>
        <taxon>Methanosarcinales</taxon>
        <taxon>ANME-2 cluster</taxon>
        <taxon>Candidatus Methanoperedentaceae</taxon>
        <taxon>Candidatus Methanoperedens</taxon>
    </lineage>
</organism>
<gene>
    <name evidence="1" type="ORF">ANME2D_00455</name>
</gene>
<dbReference type="Proteomes" id="UP000027153">
    <property type="component" value="Unassembled WGS sequence"/>
</dbReference>
<evidence type="ECO:0000313" key="1">
    <source>
        <dbReference type="EMBL" id="KCZ73389.1"/>
    </source>
</evidence>
<reference evidence="1 2" key="1">
    <citation type="journal article" date="2013" name="Nature">
        <title>Anaerobic oxidation of methane coupled to nitrate reduction in a novel archaeal lineage.</title>
        <authorList>
            <person name="Haroon M.F."/>
            <person name="Hu S."/>
            <person name="Shi Y."/>
            <person name="Imelfort M."/>
            <person name="Keller J."/>
            <person name="Hugenholtz P."/>
            <person name="Yuan Z."/>
            <person name="Tyson G.W."/>
        </authorList>
    </citation>
    <scope>NUCLEOTIDE SEQUENCE [LARGE SCALE GENOMIC DNA]</scope>
    <source>
        <strain evidence="1 2">ANME-2d</strain>
    </source>
</reference>
<protein>
    <submittedName>
        <fullName evidence="1">Peptidase inhibitor I9</fullName>
    </submittedName>
</protein>